<accession>A0A1M6HE96</accession>
<dbReference type="STRING" id="1122184.SAMN02745176_02772"/>
<dbReference type="Proteomes" id="UP000184442">
    <property type="component" value="Unassembled WGS sequence"/>
</dbReference>
<sequence length="56" mass="6717">MEKNIAWYINKRVERTVGDSMTLFETGVMDFFRKGNFVFIDKYREGITIEEKLTFT</sequence>
<protein>
    <submittedName>
        <fullName evidence="1">Uncharacterized protein</fullName>
    </submittedName>
</protein>
<organism evidence="1 2">
    <name type="scientific">Lutispora thermophila DSM 19022</name>
    <dbReference type="NCBI Taxonomy" id="1122184"/>
    <lineage>
        <taxon>Bacteria</taxon>
        <taxon>Bacillati</taxon>
        <taxon>Bacillota</taxon>
        <taxon>Clostridia</taxon>
        <taxon>Lutisporales</taxon>
        <taxon>Lutisporaceae</taxon>
        <taxon>Lutispora</taxon>
    </lineage>
</organism>
<gene>
    <name evidence="1" type="ORF">SAMN02745176_02772</name>
</gene>
<name>A0A1M6HE96_9FIRM</name>
<proteinExistence type="predicted"/>
<reference evidence="1 2" key="1">
    <citation type="submission" date="2016-11" db="EMBL/GenBank/DDBJ databases">
        <authorList>
            <person name="Jaros S."/>
            <person name="Januszkiewicz K."/>
            <person name="Wedrychowicz H."/>
        </authorList>
    </citation>
    <scope>NUCLEOTIDE SEQUENCE [LARGE SCALE GENOMIC DNA]</scope>
    <source>
        <strain evidence="1 2">DSM 19022</strain>
    </source>
</reference>
<dbReference type="EMBL" id="FQZS01000020">
    <property type="protein sequence ID" value="SHJ20522.1"/>
    <property type="molecule type" value="Genomic_DNA"/>
</dbReference>
<keyword evidence="2" id="KW-1185">Reference proteome</keyword>
<dbReference type="AlphaFoldDB" id="A0A1M6HE96"/>
<evidence type="ECO:0000313" key="1">
    <source>
        <dbReference type="EMBL" id="SHJ20522.1"/>
    </source>
</evidence>
<evidence type="ECO:0000313" key="2">
    <source>
        <dbReference type="Proteomes" id="UP000184442"/>
    </source>
</evidence>